<accession>A0A7C2AKU7</accession>
<dbReference type="InterPro" id="IPR036412">
    <property type="entry name" value="HAD-like_sf"/>
</dbReference>
<sequence>MKKGLNISIPGWGQLDIRYLILDLNGTLALDGKLLPGVKKRLKHLSTIFERIFILTADTHGTVAQVFQNLPVQIHRIASLNGAVEKQTFIKNLNNKYCVTIGNGVNDSLMFKEAALSICILGEEGTAVEALLNAHIIVNNINDALDLFLFPKRLVATLRR</sequence>
<protein>
    <submittedName>
        <fullName evidence="1">Haloacid dehalogenase</fullName>
    </submittedName>
</protein>
<proteinExistence type="predicted"/>
<evidence type="ECO:0000313" key="1">
    <source>
        <dbReference type="EMBL" id="HEC67596.1"/>
    </source>
</evidence>
<gene>
    <name evidence="1" type="ORF">ENI35_02095</name>
</gene>
<dbReference type="InterPro" id="IPR023214">
    <property type="entry name" value="HAD_sf"/>
</dbReference>
<dbReference type="Proteomes" id="UP000885738">
    <property type="component" value="Unassembled WGS sequence"/>
</dbReference>
<dbReference type="Gene3D" id="3.40.50.1000">
    <property type="entry name" value="HAD superfamily/HAD-like"/>
    <property type="match status" value="1"/>
</dbReference>
<reference evidence="1" key="1">
    <citation type="journal article" date="2020" name="mSystems">
        <title>Genome- and Community-Level Interaction Insights into Carbon Utilization and Element Cycling Functions of Hydrothermarchaeota in Hydrothermal Sediment.</title>
        <authorList>
            <person name="Zhou Z."/>
            <person name="Liu Y."/>
            <person name="Xu W."/>
            <person name="Pan J."/>
            <person name="Luo Z.H."/>
            <person name="Li M."/>
        </authorList>
    </citation>
    <scope>NUCLEOTIDE SEQUENCE [LARGE SCALE GENOMIC DNA]</scope>
    <source>
        <strain evidence="1">HyVt-389</strain>
    </source>
</reference>
<dbReference type="SUPFAM" id="SSF56784">
    <property type="entry name" value="HAD-like"/>
    <property type="match status" value="1"/>
</dbReference>
<comment type="caution">
    <text evidence="1">The sequence shown here is derived from an EMBL/GenBank/DDBJ whole genome shotgun (WGS) entry which is preliminary data.</text>
</comment>
<dbReference type="AlphaFoldDB" id="A0A7C2AKU7"/>
<organism evidence="1">
    <name type="scientific">Desulfofervidus auxilii</name>
    <dbReference type="NCBI Taxonomy" id="1621989"/>
    <lineage>
        <taxon>Bacteria</taxon>
        <taxon>Pseudomonadati</taxon>
        <taxon>Thermodesulfobacteriota</taxon>
        <taxon>Candidatus Desulfofervidia</taxon>
        <taxon>Candidatus Desulfofervidales</taxon>
        <taxon>Candidatus Desulfofervidaceae</taxon>
        <taxon>Candidatus Desulfofervidus</taxon>
    </lineage>
</organism>
<dbReference type="EMBL" id="DRIH01000065">
    <property type="protein sequence ID" value="HEC67596.1"/>
    <property type="molecule type" value="Genomic_DNA"/>
</dbReference>
<name>A0A7C2AKU7_DESA2</name>